<feature type="domain" description="Cytochrome c-type biogenesis protein H TPR" evidence="9">
    <location>
        <begin position="136"/>
        <end position="270"/>
    </location>
</feature>
<keyword evidence="2" id="KW-0677">Repeat</keyword>
<organism evidence="10">
    <name type="scientific">Marinobacter antarcticus</name>
    <dbReference type="NCBI Taxonomy" id="564117"/>
    <lineage>
        <taxon>Bacteria</taxon>
        <taxon>Pseudomonadati</taxon>
        <taxon>Pseudomonadota</taxon>
        <taxon>Gammaproteobacteria</taxon>
        <taxon>Pseudomonadales</taxon>
        <taxon>Marinobacteraceae</taxon>
        <taxon>Marinobacter</taxon>
    </lineage>
</organism>
<feature type="transmembrane region" description="Helical" evidence="7">
    <location>
        <begin position="6"/>
        <end position="25"/>
    </location>
</feature>
<feature type="repeat" description="TPR" evidence="5">
    <location>
        <begin position="238"/>
        <end position="271"/>
    </location>
</feature>
<evidence type="ECO:0000256" key="2">
    <source>
        <dbReference type="ARBA" id="ARBA00022737"/>
    </source>
</evidence>
<dbReference type="SMART" id="SM00028">
    <property type="entry name" value="TPR"/>
    <property type="match status" value="2"/>
</dbReference>
<dbReference type="EMBL" id="DRGY01000139">
    <property type="protein sequence ID" value="HEA54003.1"/>
    <property type="molecule type" value="Genomic_DNA"/>
</dbReference>
<keyword evidence="7" id="KW-0472">Membrane</keyword>
<keyword evidence="7" id="KW-1133">Transmembrane helix</keyword>
<dbReference type="InterPro" id="IPR051263">
    <property type="entry name" value="C-type_cytochrome_biogenesis"/>
</dbReference>
<feature type="domain" description="Cytochrome c-type biogenesis protein H Ig-like" evidence="8">
    <location>
        <begin position="318"/>
        <end position="429"/>
    </location>
</feature>
<dbReference type="RefSeq" id="WP_304105067.1">
    <property type="nucleotide sequence ID" value="NZ_DRGY01000139.1"/>
</dbReference>
<dbReference type="Pfam" id="PF23892">
    <property type="entry name" value="Ig_CycH"/>
    <property type="match status" value="1"/>
</dbReference>
<dbReference type="NCBIfam" id="TIGR03142">
    <property type="entry name" value="cytochro_ccmI"/>
    <property type="match status" value="1"/>
</dbReference>
<reference evidence="10" key="1">
    <citation type="journal article" date="2020" name="mSystems">
        <title>Genome- and Community-Level Interaction Insights into Carbon Utilization and Element Cycling Functions of Hydrothermarchaeota in Hydrothermal Sediment.</title>
        <authorList>
            <person name="Zhou Z."/>
            <person name="Liu Y."/>
            <person name="Xu W."/>
            <person name="Pan J."/>
            <person name="Luo Z.H."/>
            <person name="Li M."/>
        </authorList>
    </citation>
    <scope>NUCLEOTIDE SEQUENCE [LARGE SCALE GENOMIC DNA]</scope>
    <source>
        <strain evidence="10">HyVt-357</strain>
    </source>
</reference>
<comment type="caution">
    <text evidence="10">The sequence shown here is derived from an EMBL/GenBank/DDBJ whole genome shotgun (WGS) entry which is preliminary data.</text>
</comment>
<dbReference type="Proteomes" id="UP000885748">
    <property type="component" value="Unassembled WGS sequence"/>
</dbReference>
<keyword evidence="4 5" id="KW-0802">TPR repeat</keyword>
<dbReference type="GO" id="GO:0017004">
    <property type="term" value="P:cytochrome complex assembly"/>
    <property type="evidence" value="ECO:0007669"/>
    <property type="project" value="UniProtKB-KW"/>
</dbReference>
<dbReference type="InterPro" id="IPR056413">
    <property type="entry name" value="TPR_CcmH_CycH"/>
</dbReference>
<dbReference type="PANTHER" id="PTHR47870">
    <property type="entry name" value="CYTOCHROME C-TYPE BIOGENESIS PROTEIN CCMH"/>
    <property type="match status" value="1"/>
</dbReference>
<evidence type="ECO:0000256" key="4">
    <source>
        <dbReference type="ARBA" id="ARBA00022803"/>
    </source>
</evidence>
<keyword evidence="3" id="KW-0201">Cytochrome c-type biogenesis</keyword>
<protein>
    <submittedName>
        <fullName evidence="10">C-type cytochrome biogenesis protein CcmI</fullName>
    </submittedName>
</protein>
<dbReference type="InterPro" id="IPR011990">
    <property type="entry name" value="TPR-like_helical_dom_sf"/>
</dbReference>
<dbReference type="SUPFAM" id="SSF48452">
    <property type="entry name" value="TPR-like"/>
    <property type="match status" value="1"/>
</dbReference>
<evidence type="ECO:0000256" key="3">
    <source>
        <dbReference type="ARBA" id="ARBA00022748"/>
    </source>
</evidence>
<evidence type="ECO:0000256" key="6">
    <source>
        <dbReference type="SAM" id="MobiDB-lite"/>
    </source>
</evidence>
<evidence type="ECO:0000256" key="5">
    <source>
        <dbReference type="PROSITE-ProRule" id="PRU00339"/>
    </source>
</evidence>
<dbReference type="Gene3D" id="1.25.40.10">
    <property type="entry name" value="Tetratricopeptide repeat domain"/>
    <property type="match status" value="1"/>
</dbReference>
<feature type="transmembrane region" description="Helical" evidence="7">
    <location>
        <begin position="96"/>
        <end position="116"/>
    </location>
</feature>
<name>A0A831R4X4_9GAMM</name>
<evidence type="ECO:0000259" key="9">
    <source>
        <dbReference type="Pfam" id="PF23914"/>
    </source>
</evidence>
<feature type="compositionally biased region" description="Polar residues" evidence="6">
    <location>
        <begin position="398"/>
        <end position="412"/>
    </location>
</feature>
<dbReference type="GO" id="GO:0005886">
    <property type="term" value="C:plasma membrane"/>
    <property type="evidence" value="ECO:0007669"/>
    <property type="project" value="TreeGrafter"/>
</dbReference>
<keyword evidence="7" id="KW-0812">Transmembrane</keyword>
<dbReference type="InterPro" id="IPR056412">
    <property type="entry name" value="Ig_CycH"/>
</dbReference>
<dbReference type="PROSITE" id="PS50005">
    <property type="entry name" value="TPR"/>
    <property type="match status" value="1"/>
</dbReference>
<sequence>MTETFWIAATVLIILALAFVLYPVLFHRRGTRQQNDLRNQNLMAYRSRMAELKKEHQAGIIDQESYQQLRDELAGAMLDDVPENETPAKTVPGRKAAMAVGLLAILLIPASAVVLYEEWGAMDSVEAFVAMKELSNSDDARATQMSKLTAQLRTRLEASPDNPEGWAMLGQTYMRLEQYNDAAWAFRELADSVSSDDASRAVALGLSAQAQFFLSQGAMTDKVTSAIEQARALNPDEVNSLSLLGIHSFSQGNYREAIGYWERIQTVAPDHPQLAAIQGGIKEAYSRLGEQPPAMNAPKMGEPGTGANAVSQAGGAGVSVRVTLADAFQMSIPNDTTLFLFARAANTQAGPPLAVVRLTAGDLPVEIRLDDSRAMAPQSVISGVKEVVVTARLTRSGNISAQPGDWQGSTDSPVAVTEDQGSPIELVIDQQLID</sequence>
<evidence type="ECO:0000259" key="8">
    <source>
        <dbReference type="Pfam" id="PF23892"/>
    </source>
</evidence>
<gene>
    <name evidence="10" type="primary">ccmI</name>
    <name evidence="10" type="ORF">ENI00_17240</name>
</gene>
<comment type="subcellular location">
    <subcellularLocation>
        <location evidence="1">Cell envelope</location>
    </subcellularLocation>
</comment>
<evidence type="ECO:0000313" key="10">
    <source>
        <dbReference type="EMBL" id="HEA54003.1"/>
    </source>
</evidence>
<dbReference type="GO" id="GO:0030313">
    <property type="term" value="C:cell envelope"/>
    <property type="evidence" value="ECO:0007669"/>
    <property type="project" value="UniProtKB-SubCell"/>
</dbReference>
<dbReference type="InterPro" id="IPR019734">
    <property type="entry name" value="TPR_rpt"/>
</dbReference>
<dbReference type="Pfam" id="PF23914">
    <property type="entry name" value="TPR_CcmH_CycH"/>
    <property type="match status" value="1"/>
</dbReference>
<dbReference type="AlphaFoldDB" id="A0A831R4X4"/>
<proteinExistence type="predicted"/>
<dbReference type="InterPro" id="IPR017560">
    <property type="entry name" value="Cyt_c_biogenesis_CcmI"/>
</dbReference>
<accession>A0A831R4X4</accession>
<evidence type="ECO:0000256" key="7">
    <source>
        <dbReference type="SAM" id="Phobius"/>
    </source>
</evidence>
<dbReference type="PANTHER" id="PTHR47870:SF4">
    <property type="entry name" value="CYTOCHROME C-TYPE BIOGENESIS PROTEIN CYCH"/>
    <property type="match status" value="1"/>
</dbReference>
<feature type="region of interest" description="Disordered" evidence="6">
    <location>
        <begin position="398"/>
        <end position="417"/>
    </location>
</feature>
<evidence type="ECO:0000256" key="1">
    <source>
        <dbReference type="ARBA" id="ARBA00004196"/>
    </source>
</evidence>